<dbReference type="EMBL" id="LT629780">
    <property type="protein sequence ID" value="SDT97650.1"/>
    <property type="molecule type" value="Genomic_DNA"/>
</dbReference>
<dbReference type="Pfam" id="PF08361">
    <property type="entry name" value="TetR_C_2"/>
    <property type="match status" value="1"/>
</dbReference>
<dbReference type="GO" id="GO:0000976">
    <property type="term" value="F:transcription cis-regulatory region binding"/>
    <property type="evidence" value="ECO:0007669"/>
    <property type="project" value="TreeGrafter"/>
</dbReference>
<dbReference type="PROSITE" id="PS01081">
    <property type="entry name" value="HTH_TETR_1"/>
    <property type="match status" value="1"/>
</dbReference>
<feature type="DNA-binding region" description="H-T-H motif" evidence="5">
    <location>
        <begin position="33"/>
        <end position="52"/>
    </location>
</feature>
<dbReference type="PRINTS" id="PR00455">
    <property type="entry name" value="HTHTETR"/>
</dbReference>
<dbReference type="RefSeq" id="WP_090212276.1">
    <property type="nucleotide sequence ID" value="NZ_LT629780.1"/>
</dbReference>
<dbReference type="Pfam" id="PF00440">
    <property type="entry name" value="TetR_N"/>
    <property type="match status" value="1"/>
</dbReference>
<keyword evidence="8" id="KW-1185">Reference proteome</keyword>
<dbReference type="PROSITE" id="PS50977">
    <property type="entry name" value="HTH_TETR_2"/>
    <property type="match status" value="1"/>
</dbReference>
<dbReference type="SUPFAM" id="SSF48498">
    <property type="entry name" value="Tetracyclin repressor-like, C-terminal domain"/>
    <property type="match status" value="1"/>
</dbReference>
<evidence type="ECO:0000256" key="5">
    <source>
        <dbReference type="PROSITE-ProRule" id="PRU00335"/>
    </source>
</evidence>
<keyword evidence="1" id="KW-0678">Repressor</keyword>
<dbReference type="InterPro" id="IPR023772">
    <property type="entry name" value="DNA-bd_HTH_TetR-type_CS"/>
</dbReference>
<sequence length="212" mass="23750">MARRTKEEAQETRNQILDSAERVFASKGVTHSTMADIAADAGVSRGALYWHFTSKTDIFHAMFVRQHDANKVVCAAARDPDEPDPLGQMRSILSHFLRKVVEDPQQRRVCEILHHKCELAGEQAALRQHLQATGEEIDQDIALSLRHAIQRGQLPANLDLQRAAVAVHAYIHGLINNWLLRPDGYPLAREAEPLVDALLDMLRLSPALRHPA</sequence>
<proteinExistence type="predicted"/>
<dbReference type="PANTHER" id="PTHR30055:SF240">
    <property type="entry name" value="HTH-TYPE TRANSCRIPTIONAL REGULATOR ACRR"/>
    <property type="match status" value="1"/>
</dbReference>
<name>A0A1H2ERA7_9GAMM</name>
<protein>
    <submittedName>
        <fullName evidence="7">Transcriptional regulator, TetR family</fullName>
    </submittedName>
</protein>
<dbReference type="InterPro" id="IPR001647">
    <property type="entry name" value="HTH_TetR"/>
</dbReference>
<keyword evidence="3 5" id="KW-0238">DNA-binding</keyword>
<dbReference type="Proteomes" id="UP000243063">
    <property type="component" value="Chromosome I"/>
</dbReference>
<evidence type="ECO:0000256" key="3">
    <source>
        <dbReference type="ARBA" id="ARBA00023125"/>
    </source>
</evidence>
<dbReference type="InterPro" id="IPR050109">
    <property type="entry name" value="HTH-type_TetR-like_transc_reg"/>
</dbReference>
<dbReference type="Gene3D" id="1.10.357.10">
    <property type="entry name" value="Tetracycline Repressor, domain 2"/>
    <property type="match status" value="1"/>
</dbReference>
<evidence type="ECO:0000313" key="7">
    <source>
        <dbReference type="EMBL" id="SDT97650.1"/>
    </source>
</evidence>
<dbReference type="FunFam" id="1.10.357.10:FF:000003">
    <property type="entry name" value="HTH-type transcriptional regulator AcrR"/>
    <property type="match status" value="1"/>
</dbReference>
<dbReference type="InterPro" id="IPR009057">
    <property type="entry name" value="Homeodomain-like_sf"/>
</dbReference>
<evidence type="ECO:0000256" key="4">
    <source>
        <dbReference type="ARBA" id="ARBA00023163"/>
    </source>
</evidence>
<dbReference type="GO" id="GO:0045892">
    <property type="term" value="P:negative regulation of DNA-templated transcription"/>
    <property type="evidence" value="ECO:0007669"/>
    <property type="project" value="UniProtKB-ARBA"/>
</dbReference>
<dbReference type="InterPro" id="IPR013572">
    <property type="entry name" value="Tscrpt_reg_MAATS_C"/>
</dbReference>
<dbReference type="OrthoDB" id="5816932at2"/>
<evidence type="ECO:0000256" key="1">
    <source>
        <dbReference type="ARBA" id="ARBA00022491"/>
    </source>
</evidence>
<organism evidence="7 8">
    <name type="scientific">Geopseudomonas guangdongensis</name>
    <dbReference type="NCBI Taxonomy" id="1245526"/>
    <lineage>
        <taxon>Bacteria</taxon>
        <taxon>Pseudomonadati</taxon>
        <taxon>Pseudomonadota</taxon>
        <taxon>Gammaproteobacteria</taxon>
        <taxon>Pseudomonadales</taxon>
        <taxon>Pseudomonadaceae</taxon>
        <taxon>Geopseudomonas</taxon>
    </lineage>
</organism>
<evidence type="ECO:0000256" key="2">
    <source>
        <dbReference type="ARBA" id="ARBA00023015"/>
    </source>
</evidence>
<gene>
    <name evidence="7" type="ORF">SAMN05216580_0786</name>
</gene>
<dbReference type="STRING" id="1245526.SAMN05216580_0786"/>
<accession>A0A1H2ERA7</accession>
<keyword evidence="2" id="KW-0805">Transcription regulation</keyword>
<dbReference type="PANTHER" id="PTHR30055">
    <property type="entry name" value="HTH-TYPE TRANSCRIPTIONAL REGULATOR RUTR"/>
    <property type="match status" value="1"/>
</dbReference>
<evidence type="ECO:0000259" key="6">
    <source>
        <dbReference type="PROSITE" id="PS50977"/>
    </source>
</evidence>
<feature type="domain" description="HTH tetR-type" evidence="6">
    <location>
        <begin position="10"/>
        <end position="70"/>
    </location>
</feature>
<dbReference type="AlphaFoldDB" id="A0A1H2ERA7"/>
<keyword evidence="4" id="KW-0804">Transcription</keyword>
<dbReference type="InterPro" id="IPR036271">
    <property type="entry name" value="Tet_transcr_reg_TetR-rel_C_sf"/>
</dbReference>
<evidence type="ECO:0000313" key="8">
    <source>
        <dbReference type="Proteomes" id="UP000243063"/>
    </source>
</evidence>
<dbReference type="GO" id="GO:0003700">
    <property type="term" value="F:DNA-binding transcription factor activity"/>
    <property type="evidence" value="ECO:0007669"/>
    <property type="project" value="UniProtKB-ARBA"/>
</dbReference>
<reference evidence="8" key="1">
    <citation type="submission" date="2016-10" db="EMBL/GenBank/DDBJ databases">
        <authorList>
            <person name="Varghese N."/>
            <person name="Submissions S."/>
        </authorList>
    </citation>
    <scope>NUCLEOTIDE SEQUENCE [LARGE SCALE GENOMIC DNA]</scope>
    <source>
        <strain evidence="8">CCTCC 2012022</strain>
    </source>
</reference>
<dbReference type="SUPFAM" id="SSF46689">
    <property type="entry name" value="Homeodomain-like"/>
    <property type="match status" value="1"/>
</dbReference>